<accession>A0ABP5DI99</accession>
<dbReference type="PANTHER" id="PTHR48207:SF4">
    <property type="entry name" value="BLL6097 PROTEIN"/>
    <property type="match status" value="1"/>
</dbReference>
<comment type="caution">
    <text evidence="2">The sequence shown here is derived from an EMBL/GenBank/DDBJ whole genome shotgun (WGS) entry which is preliminary data.</text>
</comment>
<reference evidence="3" key="1">
    <citation type="journal article" date="2019" name="Int. J. Syst. Evol. Microbiol.">
        <title>The Global Catalogue of Microorganisms (GCM) 10K type strain sequencing project: providing services to taxonomists for standard genome sequencing and annotation.</title>
        <authorList>
            <consortium name="The Broad Institute Genomics Platform"/>
            <consortium name="The Broad Institute Genome Sequencing Center for Infectious Disease"/>
            <person name="Wu L."/>
            <person name="Ma J."/>
        </authorList>
    </citation>
    <scope>NUCLEOTIDE SEQUENCE [LARGE SCALE GENOMIC DNA]</scope>
    <source>
        <strain evidence="3">JCM 14902</strain>
    </source>
</reference>
<keyword evidence="3" id="KW-1185">Reference proteome</keyword>
<evidence type="ECO:0000256" key="1">
    <source>
        <dbReference type="ARBA" id="ARBA00022679"/>
    </source>
</evidence>
<dbReference type="GO" id="GO:0016740">
    <property type="term" value="F:transferase activity"/>
    <property type="evidence" value="ECO:0007669"/>
    <property type="project" value="UniProtKB-KW"/>
</dbReference>
<dbReference type="InterPro" id="IPR044855">
    <property type="entry name" value="CoA-Trfase_III_dom3_sf"/>
</dbReference>
<dbReference type="InterPro" id="IPR050483">
    <property type="entry name" value="CoA-transferase_III_domain"/>
</dbReference>
<dbReference type="Proteomes" id="UP001500326">
    <property type="component" value="Unassembled WGS sequence"/>
</dbReference>
<dbReference type="SUPFAM" id="SSF89796">
    <property type="entry name" value="CoA-transferase family III (CaiB/BaiF)"/>
    <property type="match status" value="1"/>
</dbReference>
<dbReference type="RefSeq" id="WP_344059606.1">
    <property type="nucleotide sequence ID" value="NZ_BAAAOH010000001.1"/>
</dbReference>
<gene>
    <name evidence="2" type="ORF">GCM10009777_12710</name>
</gene>
<evidence type="ECO:0000313" key="2">
    <source>
        <dbReference type="EMBL" id="GAA1980655.1"/>
    </source>
</evidence>
<sequence>MTDSLRGILSGYRVVDCSIAMAGPFAAQRLGDLGADVVKVEPTAGEWQRFASAGGAQGNRINVSFLALNRNKRSLAVDLKSDAGKQVVRELVASADVFLQNYRPGVAGRLGLDYDTLSALNPGLIYVSMSGYGEDGPYRDRPGQDLLLQAMSGAMLSSGRKGEPPTPAGQYLADAVTASTAFEAVLAALLHRERTGEGQLVTVNMLDALTTLQMQELSVYTVGGIPQERGDEPNAHVYIRAPYGVFATSDGYLALGFADLEKLGEVIGEPSFAGLDAEIHGWSHRDELYAKTADRLKTDTTEHWLDALLAAGMWAGPVYGYEELVNDPQVIHNGTFVEYEHPTEGHVKTPGFPYRFAKTPARIDRGAPLTGEHTREVLAELGFDDVAVDAMLAAGAVAETSIAEPATEAVVVS</sequence>
<dbReference type="PANTHER" id="PTHR48207">
    <property type="entry name" value="SUCCINATE--HYDROXYMETHYLGLUTARATE COA-TRANSFERASE"/>
    <property type="match status" value="1"/>
</dbReference>
<name>A0ABP5DI99_9MICO</name>
<dbReference type="Gene3D" id="3.30.1540.10">
    <property type="entry name" value="formyl-coa transferase, domain 3"/>
    <property type="match status" value="1"/>
</dbReference>
<dbReference type="InterPro" id="IPR003673">
    <property type="entry name" value="CoA-Trfase_fam_III"/>
</dbReference>
<organism evidence="2 3">
    <name type="scientific">Microbacterium pumilum</name>
    <dbReference type="NCBI Taxonomy" id="344165"/>
    <lineage>
        <taxon>Bacteria</taxon>
        <taxon>Bacillati</taxon>
        <taxon>Actinomycetota</taxon>
        <taxon>Actinomycetes</taxon>
        <taxon>Micrococcales</taxon>
        <taxon>Microbacteriaceae</taxon>
        <taxon>Microbacterium</taxon>
    </lineage>
</organism>
<dbReference type="InterPro" id="IPR023606">
    <property type="entry name" value="CoA-Trfase_III_dom_1_sf"/>
</dbReference>
<evidence type="ECO:0000313" key="3">
    <source>
        <dbReference type="Proteomes" id="UP001500326"/>
    </source>
</evidence>
<proteinExistence type="predicted"/>
<dbReference type="Gene3D" id="3.40.50.10540">
    <property type="entry name" value="Crotonobetainyl-coa:carnitine coa-transferase, domain 1"/>
    <property type="match status" value="1"/>
</dbReference>
<dbReference type="Pfam" id="PF02515">
    <property type="entry name" value="CoA_transf_3"/>
    <property type="match status" value="1"/>
</dbReference>
<keyword evidence="1 2" id="KW-0808">Transferase</keyword>
<dbReference type="EMBL" id="BAAAOH010000001">
    <property type="protein sequence ID" value="GAA1980655.1"/>
    <property type="molecule type" value="Genomic_DNA"/>
</dbReference>
<protein>
    <submittedName>
        <fullName evidence="2">CoA transferase</fullName>
    </submittedName>
</protein>